<accession>A0A7S4PMU7</accession>
<sequence length="246" mass="27458">MIFMCLATTVALPCGYKIPRLHHPNYKAFLYTFVYGAQTTPAKFMTPTSDGKLSDNIHPGLSIPEFLLKRAFPACARLSFALYAPLHLTWGLIRLAGSLLSPKKEGDNSKNREKVLKFFKATSENIVRSVLFLTFYVTCLWASVLIHSEYFLPVGKRLPQYQIYSYAWLSALFVLFERQGRQLDLGLYVSSHALNCIFNGLVERGSITPSTGGGAAVLALSAAHAFYNIKENNLSWPFSSLFLDGL</sequence>
<dbReference type="AlphaFoldDB" id="A0A7S4PMU7"/>
<organism evidence="2">
    <name type="scientific">Paramoeba aestuarina</name>
    <dbReference type="NCBI Taxonomy" id="180227"/>
    <lineage>
        <taxon>Eukaryota</taxon>
        <taxon>Amoebozoa</taxon>
        <taxon>Discosea</taxon>
        <taxon>Flabellinia</taxon>
        <taxon>Dactylopodida</taxon>
        <taxon>Paramoebidae</taxon>
        <taxon>Paramoeba</taxon>
    </lineage>
</organism>
<name>A0A7S4PMU7_9EUKA</name>
<evidence type="ECO:0000256" key="1">
    <source>
        <dbReference type="SAM" id="Phobius"/>
    </source>
</evidence>
<evidence type="ECO:0000313" key="2">
    <source>
        <dbReference type="EMBL" id="CAE2339461.1"/>
    </source>
</evidence>
<proteinExistence type="predicted"/>
<dbReference type="EMBL" id="HBKR01039181">
    <property type="protein sequence ID" value="CAE2339461.1"/>
    <property type="molecule type" value="Transcribed_RNA"/>
</dbReference>
<keyword evidence="1" id="KW-1133">Transmembrane helix</keyword>
<reference evidence="2" key="1">
    <citation type="submission" date="2021-01" db="EMBL/GenBank/DDBJ databases">
        <authorList>
            <person name="Corre E."/>
            <person name="Pelletier E."/>
            <person name="Niang G."/>
            <person name="Scheremetjew M."/>
            <person name="Finn R."/>
            <person name="Kale V."/>
            <person name="Holt S."/>
            <person name="Cochrane G."/>
            <person name="Meng A."/>
            <person name="Brown T."/>
            <person name="Cohen L."/>
        </authorList>
    </citation>
    <scope>NUCLEOTIDE SEQUENCE</scope>
    <source>
        <strain evidence="2">SoJaBio B1-5/56/2</strain>
    </source>
</reference>
<gene>
    <name evidence="2" type="ORF">NAES01612_LOCUS25591</name>
</gene>
<keyword evidence="1" id="KW-0812">Transmembrane</keyword>
<keyword evidence="1" id="KW-0472">Membrane</keyword>
<feature type="transmembrane region" description="Helical" evidence="1">
    <location>
        <begin position="158"/>
        <end position="176"/>
    </location>
</feature>
<feature type="transmembrane region" description="Helical" evidence="1">
    <location>
        <begin position="126"/>
        <end position="146"/>
    </location>
</feature>
<protein>
    <submittedName>
        <fullName evidence="2">Uncharacterized protein</fullName>
    </submittedName>
</protein>